<dbReference type="RefSeq" id="XP_041286669.1">
    <property type="nucleotide sequence ID" value="XM_041444321.1"/>
</dbReference>
<reference evidence="4" key="1">
    <citation type="journal article" date="2020" name="New Phytol.">
        <title>Comparative genomics reveals dynamic genome evolution in host specialist ectomycorrhizal fungi.</title>
        <authorList>
            <person name="Lofgren L.A."/>
            <person name="Nguyen N.H."/>
            <person name="Vilgalys R."/>
            <person name="Ruytinx J."/>
            <person name="Liao H.L."/>
            <person name="Branco S."/>
            <person name="Kuo A."/>
            <person name="LaButti K."/>
            <person name="Lipzen A."/>
            <person name="Andreopoulos W."/>
            <person name="Pangilinan J."/>
            <person name="Riley R."/>
            <person name="Hundley H."/>
            <person name="Na H."/>
            <person name="Barry K."/>
            <person name="Grigoriev I.V."/>
            <person name="Stajich J.E."/>
            <person name="Kennedy P.G."/>
        </authorList>
    </citation>
    <scope>NUCLEOTIDE SEQUENCE</scope>
    <source>
        <strain evidence="4">FC423</strain>
    </source>
</reference>
<dbReference type="OrthoDB" id="2657661at2759"/>
<protein>
    <submittedName>
        <fullName evidence="4">Uncharacterized protein</fullName>
    </submittedName>
</protein>
<name>A0A9P7EWB1_9AGAM</name>
<keyword evidence="3" id="KW-0732">Signal</keyword>
<feature type="region of interest" description="Disordered" evidence="1">
    <location>
        <begin position="42"/>
        <end position="71"/>
    </location>
</feature>
<evidence type="ECO:0000256" key="2">
    <source>
        <dbReference type="SAM" id="Phobius"/>
    </source>
</evidence>
<proteinExistence type="predicted"/>
<keyword evidence="2" id="KW-1133">Transmembrane helix</keyword>
<dbReference type="Proteomes" id="UP000823399">
    <property type="component" value="Unassembled WGS sequence"/>
</dbReference>
<feature type="transmembrane region" description="Helical" evidence="2">
    <location>
        <begin position="519"/>
        <end position="540"/>
    </location>
</feature>
<sequence>MFIFWLRHIVKTAAFRSYSLLSVLLRLIRHCQSILNGKEEDFRERPGGLTLSSRPGTNLNQPDSEPAPPVSLAVPLLKAPLQSLHTQGSQPQMDIQDRQMPTPGLHGGSNDAAFNMDFPPNSSAPSRLSSASEAGILEVGIATPPPLVAPGQTFDITLTPITPYQVKRYRRDVRVKNEYELFLIEKGPLDCSEELAPVAEWDPLTQPEGALIFYQPYKRVFTDVDVRDPETMVKINKAVEKAYQEARNASIPLDPLVELGLELMVENDEETWGYYFVDHKRRVIFWFEDNRSHSLMNFVRGVERKSHIKYALESQYWTHIELFPNRRFLPDDIVVELKELIMFAQADSITSQTSLVRFTSDQIPSILSLVDLITSESIAIVGSSLIVFSESVNKKKREHSVWITARFMKDLCKTKFENFCGQPSARLIVDQSLYEKSNTSQSMFFCALNVIFFGSPDAQSRAFHKILVDRKIIDVRWKQYMDKLNSDWNGYTIFSTVMLAVDISFLTVPSVQTQTLATLLSYMSTLCTMGSLVVTLLLVARVNKRLRGSNTAVASFLIELADPTLDIENFPLMLSLPFGFLVWGIAFFAAALSVVIFNNTSVTVVMIAVPMWVSIVTLAVWPIVAANRMHITSVCMRLYMWYWNTSQFIIYLWHQLYTWCWITGQHTSRLWNRVIEQVSPTATTPSHV</sequence>
<evidence type="ECO:0000256" key="3">
    <source>
        <dbReference type="SAM" id="SignalP"/>
    </source>
</evidence>
<feature type="compositionally biased region" description="Polar residues" evidence="1">
    <location>
        <begin position="50"/>
        <end position="63"/>
    </location>
</feature>
<evidence type="ECO:0000313" key="4">
    <source>
        <dbReference type="EMBL" id="KAG2091846.1"/>
    </source>
</evidence>
<feature type="region of interest" description="Disordered" evidence="1">
    <location>
        <begin position="85"/>
        <end position="129"/>
    </location>
</feature>
<evidence type="ECO:0000256" key="1">
    <source>
        <dbReference type="SAM" id="MobiDB-lite"/>
    </source>
</evidence>
<comment type="caution">
    <text evidence="4">The sequence shown here is derived from an EMBL/GenBank/DDBJ whole genome shotgun (WGS) entry which is preliminary data.</text>
</comment>
<keyword evidence="5" id="KW-1185">Reference proteome</keyword>
<feature type="signal peptide" evidence="3">
    <location>
        <begin position="1"/>
        <end position="33"/>
    </location>
</feature>
<feature type="transmembrane region" description="Helical" evidence="2">
    <location>
        <begin position="638"/>
        <end position="654"/>
    </location>
</feature>
<feature type="transmembrane region" description="Helical" evidence="2">
    <location>
        <begin position="603"/>
        <end position="626"/>
    </location>
</feature>
<keyword evidence="2" id="KW-0812">Transmembrane</keyword>
<accession>A0A9P7EWB1</accession>
<evidence type="ECO:0000313" key="5">
    <source>
        <dbReference type="Proteomes" id="UP000823399"/>
    </source>
</evidence>
<dbReference type="GeneID" id="64706580"/>
<keyword evidence="2" id="KW-0472">Membrane</keyword>
<feature type="compositionally biased region" description="Low complexity" evidence="1">
    <location>
        <begin position="119"/>
        <end position="129"/>
    </location>
</feature>
<organism evidence="4 5">
    <name type="scientific">Suillus discolor</name>
    <dbReference type="NCBI Taxonomy" id="1912936"/>
    <lineage>
        <taxon>Eukaryota</taxon>
        <taxon>Fungi</taxon>
        <taxon>Dikarya</taxon>
        <taxon>Basidiomycota</taxon>
        <taxon>Agaricomycotina</taxon>
        <taxon>Agaricomycetes</taxon>
        <taxon>Agaricomycetidae</taxon>
        <taxon>Boletales</taxon>
        <taxon>Suillineae</taxon>
        <taxon>Suillaceae</taxon>
        <taxon>Suillus</taxon>
    </lineage>
</organism>
<dbReference type="AlphaFoldDB" id="A0A9P7EWB1"/>
<feature type="chain" id="PRO_5040226727" evidence="3">
    <location>
        <begin position="34"/>
        <end position="688"/>
    </location>
</feature>
<feature type="transmembrane region" description="Helical" evidence="2">
    <location>
        <begin position="488"/>
        <end position="507"/>
    </location>
</feature>
<dbReference type="EMBL" id="JABBWM010000094">
    <property type="protein sequence ID" value="KAG2091846.1"/>
    <property type="molecule type" value="Genomic_DNA"/>
</dbReference>
<feature type="transmembrane region" description="Helical" evidence="2">
    <location>
        <begin position="578"/>
        <end position="597"/>
    </location>
</feature>
<gene>
    <name evidence="4" type="ORF">F5147DRAFT_840739</name>
</gene>